<dbReference type="InterPro" id="IPR027417">
    <property type="entry name" value="P-loop_NTPase"/>
</dbReference>
<dbReference type="AlphaFoldDB" id="A0A8H6HNF9"/>
<feature type="non-terminal residue" evidence="1">
    <location>
        <position position="1"/>
    </location>
</feature>
<dbReference type="SUPFAM" id="SSF52540">
    <property type="entry name" value="P-loop containing nucleoside triphosphate hydrolases"/>
    <property type="match status" value="1"/>
</dbReference>
<gene>
    <name evidence="1" type="ORF">DFP72DRAFT_750136</name>
</gene>
<protein>
    <submittedName>
        <fullName evidence="1">Uncharacterized protein</fullName>
    </submittedName>
</protein>
<keyword evidence="2" id="KW-1185">Reference proteome</keyword>
<evidence type="ECO:0000313" key="1">
    <source>
        <dbReference type="EMBL" id="KAF6750249.1"/>
    </source>
</evidence>
<proteinExistence type="predicted"/>
<dbReference type="Proteomes" id="UP000521943">
    <property type="component" value="Unassembled WGS sequence"/>
</dbReference>
<reference evidence="1 2" key="1">
    <citation type="submission" date="2020-07" db="EMBL/GenBank/DDBJ databases">
        <title>Comparative genomics of pyrophilous fungi reveals a link between fire events and developmental genes.</title>
        <authorList>
            <consortium name="DOE Joint Genome Institute"/>
            <person name="Steindorff A.S."/>
            <person name="Carver A."/>
            <person name="Calhoun S."/>
            <person name="Stillman K."/>
            <person name="Liu H."/>
            <person name="Lipzen A."/>
            <person name="Pangilinan J."/>
            <person name="Labutti K."/>
            <person name="Bruns T.D."/>
            <person name="Grigoriev I.V."/>
        </authorList>
    </citation>
    <scope>NUCLEOTIDE SEQUENCE [LARGE SCALE GENOMIC DNA]</scope>
    <source>
        <strain evidence="1 2">CBS 144469</strain>
    </source>
</reference>
<feature type="non-terminal residue" evidence="1">
    <location>
        <position position="119"/>
    </location>
</feature>
<name>A0A8H6HNF9_9AGAR</name>
<dbReference type="OrthoDB" id="432234at2759"/>
<dbReference type="EMBL" id="JACGCI010000058">
    <property type="protein sequence ID" value="KAF6750249.1"/>
    <property type="molecule type" value="Genomic_DNA"/>
</dbReference>
<comment type="caution">
    <text evidence="1">The sequence shown here is derived from an EMBL/GenBank/DDBJ whole genome shotgun (WGS) entry which is preliminary data.</text>
</comment>
<sequence length="119" mass="13065">GLVPLHIGMPVILRQRNISTDLGITNGAQGVVKKIVTGRLPDSEHEYAKAVIIHFPGSKVHLPDLPHGYFPVEPISWSFTTVLPKTKASDARKLRIRRYQLPIQPAFAVTGHSAQGKTL</sequence>
<evidence type="ECO:0000313" key="2">
    <source>
        <dbReference type="Proteomes" id="UP000521943"/>
    </source>
</evidence>
<organism evidence="1 2">
    <name type="scientific">Ephemerocybe angulata</name>
    <dbReference type="NCBI Taxonomy" id="980116"/>
    <lineage>
        <taxon>Eukaryota</taxon>
        <taxon>Fungi</taxon>
        <taxon>Dikarya</taxon>
        <taxon>Basidiomycota</taxon>
        <taxon>Agaricomycotina</taxon>
        <taxon>Agaricomycetes</taxon>
        <taxon>Agaricomycetidae</taxon>
        <taxon>Agaricales</taxon>
        <taxon>Agaricineae</taxon>
        <taxon>Psathyrellaceae</taxon>
        <taxon>Ephemerocybe</taxon>
    </lineage>
</organism>
<accession>A0A8H6HNF9</accession>